<evidence type="ECO:0000256" key="2">
    <source>
        <dbReference type="ARBA" id="ARBA00022491"/>
    </source>
</evidence>
<dbReference type="KEGG" id="cke:B5M06_13790"/>
<comment type="cofactor">
    <cofactor evidence="8">
        <name>Mn(2+)</name>
        <dbReference type="ChEBI" id="CHEBI:29035"/>
    </cofactor>
    <cofactor evidence="8">
        <name>Fe(2+)</name>
        <dbReference type="ChEBI" id="CHEBI:29033"/>
    </cofactor>
    <text evidence="8">Binds 1 Mn(2+) or Fe(2+) ion per subunit.</text>
</comment>
<dbReference type="GO" id="GO:0005829">
    <property type="term" value="C:cytosol"/>
    <property type="evidence" value="ECO:0007669"/>
    <property type="project" value="TreeGrafter"/>
</dbReference>
<keyword evidence="4" id="KW-0805">Transcription regulation</keyword>
<dbReference type="SUPFAM" id="SSF46785">
    <property type="entry name" value="Winged helix' DNA-binding domain"/>
    <property type="match status" value="1"/>
</dbReference>
<evidence type="ECO:0000256" key="7">
    <source>
        <dbReference type="PIRSR" id="PIRSR602481-1"/>
    </source>
</evidence>
<evidence type="ECO:0000256" key="5">
    <source>
        <dbReference type="ARBA" id="ARBA00023125"/>
    </source>
</evidence>
<evidence type="ECO:0000313" key="10">
    <source>
        <dbReference type="Proteomes" id="UP000242792"/>
    </source>
</evidence>
<dbReference type="Gene3D" id="1.10.10.10">
    <property type="entry name" value="Winged helix-like DNA-binding domain superfamily/Winged helix DNA-binding domain"/>
    <property type="match status" value="1"/>
</dbReference>
<feature type="binding site" evidence="7">
    <location>
        <position position="94"/>
    </location>
    <ligand>
        <name>Zn(2+)</name>
        <dbReference type="ChEBI" id="CHEBI:29105"/>
    </ligand>
</feature>
<evidence type="ECO:0000256" key="8">
    <source>
        <dbReference type="PIRSR" id="PIRSR602481-2"/>
    </source>
</evidence>
<evidence type="ECO:0000256" key="4">
    <source>
        <dbReference type="ARBA" id="ARBA00023015"/>
    </source>
</evidence>
<feature type="binding site" evidence="7">
    <location>
        <position position="131"/>
    </location>
    <ligand>
        <name>Zn(2+)</name>
        <dbReference type="ChEBI" id="CHEBI:29105"/>
    </ligand>
</feature>
<comment type="cofactor">
    <cofactor evidence="7">
        <name>Zn(2+)</name>
        <dbReference type="ChEBI" id="CHEBI:29105"/>
    </cofactor>
    <text evidence="7">Binds 1 zinc ion per subunit.</text>
</comment>
<dbReference type="InterPro" id="IPR043135">
    <property type="entry name" value="Fur_C"/>
</dbReference>
<evidence type="ECO:0000256" key="3">
    <source>
        <dbReference type="ARBA" id="ARBA00022833"/>
    </source>
</evidence>
<keyword evidence="5" id="KW-0238">DNA-binding</keyword>
<dbReference type="InterPro" id="IPR036388">
    <property type="entry name" value="WH-like_DNA-bd_sf"/>
</dbReference>
<dbReference type="Gene3D" id="3.30.1490.190">
    <property type="match status" value="1"/>
</dbReference>
<dbReference type="RefSeq" id="WP_054065318.1">
    <property type="nucleotide sequence ID" value="NZ_CP020121.1"/>
</dbReference>
<feature type="binding site" evidence="8">
    <location>
        <position position="106"/>
    </location>
    <ligand>
        <name>Fe cation</name>
        <dbReference type="ChEBI" id="CHEBI:24875"/>
    </ligand>
</feature>
<sequence>MSSTAKTHHHELTKHQSLVLNALAREEAPASAYTLLDQLRGEGLRAPQQIYRALDKLIEYGLVHRVESLNSYVACAHPHDHQHGLVVFAICDQCGHVNEFPDQTVERRLKNWSKSNAFHMHTATVEMHGTCDQCHQTAAAEPEPEPEPTAGA</sequence>
<dbReference type="GO" id="GO:1900376">
    <property type="term" value="P:regulation of secondary metabolite biosynthetic process"/>
    <property type="evidence" value="ECO:0007669"/>
    <property type="project" value="TreeGrafter"/>
</dbReference>
<dbReference type="PANTHER" id="PTHR33202:SF6">
    <property type="entry name" value="ZINC UPTAKE REGULATION PROTEIN"/>
    <property type="match status" value="1"/>
</dbReference>
<keyword evidence="8" id="KW-0408">Iron</keyword>
<dbReference type="Proteomes" id="UP000242792">
    <property type="component" value="Chromosome"/>
</dbReference>
<accession>A0A1V0BH56</accession>
<dbReference type="InterPro" id="IPR002481">
    <property type="entry name" value="FUR"/>
</dbReference>
<comment type="similarity">
    <text evidence="1">Belongs to the Fur family.</text>
</comment>
<evidence type="ECO:0000256" key="6">
    <source>
        <dbReference type="ARBA" id="ARBA00023163"/>
    </source>
</evidence>
<keyword evidence="7" id="KW-0479">Metal-binding</keyword>
<gene>
    <name evidence="9" type="ORF">B5M06_13790</name>
</gene>
<keyword evidence="3 7" id="KW-0862">Zinc</keyword>
<feature type="binding site" evidence="7">
    <location>
        <position position="91"/>
    </location>
    <ligand>
        <name>Zn(2+)</name>
        <dbReference type="ChEBI" id="CHEBI:29105"/>
    </ligand>
</feature>
<dbReference type="InterPro" id="IPR036390">
    <property type="entry name" value="WH_DNA-bd_sf"/>
</dbReference>
<dbReference type="AlphaFoldDB" id="A0A1V0BH56"/>
<dbReference type="PANTHER" id="PTHR33202">
    <property type="entry name" value="ZINC UPTAKE REGULATION PROTEIN"/>
    <property type="match status" value="1"/>
</dbReference>
<dbReference type="GO" id="GO:0008270">
    <property type="term" value="F:zinc ion binding"/>
    <property type="evidence" value="ECO:0007669"/>
    <property type="project" value="TreeGrafter"/>
</dbReference>
<name>A0A1V0BH56_9BURK</name>
<dbReference type="GO" id="GO:0000976">
    <property type="term" value="F:transcription cis-regulatory region binding"/>
    <property type="evidence" value="ECO:0007669"/>
    <property type="project" value="TreeGrafter"/>
</dbReference>
<evidence type="ECO:0000256" key="1">
    <source>
        <dbReference type="ARBA" id="ARBA00007957"/>
    </source>
</evidence>
<feature type="binding site" evidence="7">
    <location>
        <position position="134"/>
    </location>
    <ligand>
        <name>Zn(2+)</name>
        <dbReference type="ChEBI" id="CHEBI:29105"/>
    </ligand>
</feature>
<proteinExistence type="inferred from homology"/>
<keyword evidence="6" id="KW-0804">Transcription</keyword>
<dbReference type="OrthoDB" id="9801127at2"/>
<organism evidence="9 10">
    <name type="scientific">Comamonas kerstersii</name>
    <dbReference type="NCBI Taxonomy" id="225992"/>
    <lineage>
        <taxon>Bacteria</taxon>
        <taxon>Pseudomonadati</taxon>
        <taxon>Pseudomonadota</taxon>
        <taxon>Betaproteobacteria</taxon>
        <taxon>Burkholderiales</taxon>
        <taxon>Comamonadaceae</taxon>
        <taxon>Comamonas</taxon>
    </lineage>
</organism>
<keyword evidence="2" id="KW-0678">Repressor</keyword>
<reference evidence="9 10" key="1">
    <citation type="submission" date="2017-03" db="EMBL/GenBank/DDBJ databases">
        <title>Rapid Whole Genome Sequencing of Comamonas kerstersii Causing Continuous ambulatory Peritoneal Dialysis-Associated Peritonitis.</title>
        <authorList>
            <person name="Zheng B."/>
        </authorList>
    </citation>
    <scope>NUCLEOTIDE SEQUENCE [LARGE SCALE GENOMIC DNA]</scope>
    <source>
        <strain evidence="9 10">8943</strain>
    </source>
</reference>
<dbReference type="GO" id="GO:0045892">
    <property type="term" value="P:negative regulation of DNA-templated transcription"/>
    <property type="evidence" value="ECO:0007669"/>
    <property type="project" value="TreeGrafter"/>
</dbReference>
<dbReference type="EMBL" id="CP020121">
    <property type="protein sequence ID" value="AQZ99164.1"/>
    <property type="molecule type" value="Genomic_DNA"/>
</dbReference>
<evidence type="ECO:0000313" key="9">
    <source>
        <dbReference type="EMBL" id="AQZ99164.1"/>
    </source>
</evidence>
<dbReference type="Pfam" id="PF01475">
    <property type="entry name" value="FUR"/>
    <property type="match status" value="1"/>
</dbReference>
<dbReference type="GeneID" id="83040387"/>
<dbReference type="GO" id="GO:0003700">
    <property type="term" value="F:DNA-binding transcription factor activity"/>
    <property type="evidence" value="ECO:0007669"/>
    <property type="project" value="InterPro"/>
</dbReference>
<protein>
    <submittedName>
        <fullName evidence="9">Uncharacterized protein</fullName>
    </submittedName>
</protein>